<proteinExistence type="predicted"/>
<feature type="region of interest" description="Disordered" evidence="1">
    <location>
        <begin position="1"/>
        <end position="44"/>
    </location>
</feature>
<protein>
    <submittedName>
        <fullName evidence="2">Uncharacterized protein</fullName>
    </submittedName>
</protein>
<feature type="region of interest" description="Disordered" evidence="1">
    <location>
        <begin position="75"/>
        <end position="116"/>
    </location>
</feature>
<dbReference type="Proteomes" id="UP000283210">
    <property type="component" value="Chromosome 2"/>
</dbReference>
<evidence type="ECO:0000256" key="1">
    <source>
        <dbReference type="SAM" id="MobiDB-lite"/>
    </source>
</evidence>
<reference evidence="2 3" key="2">
    <citation type="submission" date="2019-01" db="EMBL/GenBank/DDBJ databases">
        <title>A chromosome length genome reference of the Java medaka (oryzias javanicus).</title>
        <authorList>
            <person name="Herpin A."/>
            <person name="Takehana Y."/>
            <person name="Naruse K."/>
            <person name="Ansai S."/>
            <person name="Kawaguchi M."/>
        </authorList>
    </citation>
    <scope>NUCLEOTIDE SEQUENCE [LARGE SCALE GENOMIC DNA]</scope>
    <source>
        <strain evidence="2">RS831</strain>
        <tissue evidence="2">Whole body</tissue>
    </source>
</reference>
<dbReference type="AlphaFoldDB" id="A0A437DLL9"/>
<gene>
    <name evidence="2" type="ORF">OJAV_G00017140</name>
</gene>
<dbReference type="EMBL" id="CM012438">
    <property type="protein sequence ID" value="RVE75424.1"/>
    <property type="molecule type" value="Genomic_DNA"/>
</dbReference>
<reference evidence="2 3" key="1">
    <citation type="submission" date="2018-11" db="EMBL/GenBank/DDBJ databases">
        <authorList>
            <person name="Lopez-Roques C."/>
            <person name="Donnadieu C."/>
            <person name="Bouchez O."/>
            <person name="Klopp C."/>
            <person name="Cabau C."/>
            <person name="Zahm M."/>
        </authorList>
    </citation>
    <scope>NUCLEOTIDE SEQUENCE [LARGE SCALE GENOMIC DNA]</scope>
    <source>
        <strain evidence="2">RS831</strain>
        <tissue evidence="2">Whole body</tissue>
    </source>
</reference>
<sequence length="116" mass="13435">MNVSCSFRRQMQGSQSRKRRLFVKEEPAEKNSGQLRLGGHHTLPHTMVGTSWRSFLWKFSAFEIKQTAEMNAEVRNVDSKHCQCQPRHKPPRRDVSETPASRPPRTSPLKPSRQHS</sequence>
<evidence type="ECO:0000313" key="2">
    <source>
        <dbReference type="EMBL" id="RVE75424.1"/>
    </source>
</evidence>
<keyword evidence="3" id="KW-1185">Reference proteome</keyword>
<accession>A0A437DLL9</accession>
<feature type="compositionally biased region" description="Polar residues" evidence="1">
    <location>
        <begin position="1"/>
        <end position="15"/>
    </location>
</feature>
<organism evidence="2 3">
    <name type="scientific">Oryzias javanicus</name>
    <name type="common">Javanese ricefish</name>
    <name type="synonym">Aplocheilus javanicus</name>
    <dbReference type="NCBI Taxonomy" id="123683"/>
    <lineage>
        <taxon>Eukaryota</taxon>
        <taxon>Metazoa</taxon>
        <taxon>Chordata</taxon>
        <taxon>Craniata</taxon>
        <taxon>Vertebrata</taxon>
        <taxon>Euteleostomi</taxon>
        <taxon>Actinopterygii</taxon>
        <taxon>Neopterygii</taxon>
        <taxon>Teleostei</taxon>
        <taxon>Neoteleostei</taxon>
        <taxon>Acanthomorphata</taxon>
        <taxon>Ovalentaria</taxon>
        <taxon>Atherinomorphae</taxon>
        <taxon>Beloniformes</taxon>
        <taxon>Adrianichthyidae</taxon>
        <taxon>Oryziinae</taxon>
        <taxon>Oryzias</taxon>
    </lineage>
</organism>
<evidence type="ECO:0000313" key="3">
    <source>
        <dbReference type="Proteomes" id="UP000283210"/>
    </source>
</evidence>
<name>A0A437DLL9_ORYJA</name>